<evidence type="ECO:0000313" key="1">
    <source>
        <dbReference type="EMBL" id="ASF00656.1"/>
    </source>
</evidence>
<protein>
    <submittedName>
        <fullName evidence="1">Uncharacterized protein</fullName>
    </submittedName>
</protein>
<sequence length="95" mass="10329">MSQINEGDTVSIKFTSGEEIIARFISDDGAVVNIQRPMALVNLASGIGLGPFMFTVPKFSELPINKNLVLTMAKTEVEFAKKYAEGTTGLKFTNK</sequence>
<reference evidence="1" key="1">
    <citation type="submission" date="2016-10" db="EMBL/GenBank/DDBJ databases">
        <authorList>
            <person name="Varghese N."/>
        </authorList>
    </citation>
    <scope>NUCLEOTIDE SEQUENCE</scope>
</reference>
<organism evidence="1">
    <name type="scientific">uncultured virus</name>
    <dbReference type="NCBI Taxonomy" id="340016"/>
    <lineage>
        <taxon>Viruses</taxon>
        <taxon>environmental samples</taxon>
    </lineage>
</organism>
<proteinExistence type="predicted"/>
<dbReference type="EMBL" id="KY052848">
    <property type="protein sequence ID" value="ASF00656.1"/>
    <property type="molecule type" value="Genomic_DNA"/>
</dbReference>
<accession>A0A218MMY0</accession>
<dbReference type="Gene3D" id="2.30.30.100">
    <property type="match status" value="1"/>
</dbReference>
<reference evidence="1" key="2">
    <citation type="journal article" date="2017" name="Nat. Commun.">
        <title>Single-virus genomics reveals hidden cosmopolitan and abundant viruses.</title>
        <authorList>
            <person name="Martinez-Hernandez F."/>
            <person name="Fornas O."/>
            <person name="Lluesma Gomez M."/>
            <person name="Bolduc B."/>
            <person name="de la Cruz Pena M.J."/>
            <person name="Martinez J.M."/>
            <person name="Anton J."/>
            <person name="Gasol J.M."/>
            <person name="Rosselli R."/>
            <person name="Rodriguez-Valera F."/>
            <person name="Sullivan M.B."/>
            <person name="Acinas S.G."/>
            <person name="Martinez-Garcia M."/>
        </authorList>
    </citation>
    <scope>NUCLEOTIDE SEQUENCE</scope>
</reference>
<name>A0A218MMY0_9VIRU</name>